<dbReference type="AlphaFoldDB" id="A0A7J7U9T0"/>
<feature type="coiled-coil region" evidence="3">
    <location>
        <begin position="129"/>
        <end position="156"/>
    </location>
</feature>
<feature type="region of interest" description="Disordered" evidence="4">
    <location>
        <begin position="71"/>
        <end position="90"/>
    </location>
</feature>
<keyword evidence="7" id="KW-0675">Receptor</keyword>
<evidence type="ECO:0000256" key="2">
    <source>
        <dbReference type="ARBA" id="ARBA00023157"/>
    </source>
</evidence>
<dbReference type="EMBL" id="JACAGB010000021">
    <property type="protein sequence ID" value="KAF6309601.1"/>
    <property type="molecule type" value="Genomic_DNA"/>
</dbReference>
<keyword evidence="5" id="KW-1133">Transmembrane helix</keyword>
<dbReference type="Gene3D" id="3.10.100.10">
    <property type="entry name" value="Mannose-Binding Protein A, subunit A"/>
    <property type="match status" value="1"/>
</dbReference>
<dbReference type="CDD" id="cd03590">
    <property type="entry name" value="CLECT_DC-SIGN_like"/>
    <property type="match status" value="1"/>
</dbReference>
<dbReference type="PROSITE" id="PS00615">
    <property type="entry name" value="C_TYPE_LECTIN_1"/>
    <property type="match status" value="1"/>
</dbReference>
<gene>
    <name evidence="7" type="ORF">mPipKuh1_004994</name>
</gene>
<evidence type="ECO:0000313" key="7">
    <source>
        <dbReference type="EMBL" id="KAF6309601.1"/>
    </source>
</evidence>
<dbReference type="InterPro" id="IPR016187">
    <property type="entry name" value="CTDL_fold"/>
</dbReference>
<dbReference type="Proteomes" id="UP000558488">
    <property type="component" value="Unassembled WGS sequence"/>
</dbReference>
<feature type="transmembrane region" description="Helical" evidence="5">
    <location>
        <begin position="28"/>
        <end position="49"/>
    </location>
</feature>
<evidence type="ECO:0000256" key="4">
    <source>
        <dbReference type="SAM" id="MobiDB-lite"/>
    </source>
</evidence>
<feature type="domain" description="C-type lectin" evidence="6">
    <location>
        <begin position="175"/>
        <end position="278"/>
    </location>
</feature>
<sequence length="293" mass="33072">MEEGAYSDVLQFRRGRGRRPCCRRGTQIVLLGLVMATLWAGLLTLLLLWHRDAVQGLRQLGDIAARNVSQVSKDVERQKGDQRAQQTQGQEQLQAGQEQLQAGQKRMEIQDSDLSRNLDGLLEDLSNFKSQGLNERRAALDSLERLQEEVAKLRIEFRVSNGSACSTCPEQWVSFRRKCYYFGEGPKRWFQAREACRGLGGRLASIHSPEEQDFLAKHSSRKGTWIGLRDLDREGEFVWMDQSPLGYSNWGSGEPDNGAQGEDCVMLLSSGQWSDAFCGSYLTSWVCDRLATC</sequence>
<reference evidence="7 8" key="1">
    <citation type="journal article" date="2020" name="Nature">
        <title>Six reference-quality genomes reveal evolution of bat adaptations.</title>
        <authorList>
            <person name="Jebb D."/>
            <person name="Huang Z."/>
            <person name="Pippel M."/>
            <person name="Hughes G.M."/>
            <person name="Lavrichenko K."/>
            <person name="Devanna P."/>
            <person name="Winkler S."/>
            <person name="Jermiin L.S."/>
            <person name="Skirmuntt E.C."/>
            <person name="Katzourakis A."/>
            <person name="Burkitt-Gray L."/>
            <person name="Ray D.A."/>
            <person name="Sullivan K.A.M."/>
            <person name="Roscito J.G."/>
            <person name="Kirilenko B.M."/>
            <person name="Davalos L.M."/>
            <person name="Corthals A.P."/>
            <person name="Power M.L."/>
            <person name="Jones G."/>
            <person name="Ransome R.D."/>
            <person name="Dechmann D.K.N."/>
            <person name="Locatelli A.G."/>
            <person name="Puechmaille S.J."/>
            <person name="Fedrigo O."/>
            <person name="Jarvis E.D."/>
            <person name="Hiller M."/>
            <person name="Vernes S.C."/>
            <person name="Myers E.W."/>
            <person name="Teeling E.C."/>
        </authorList>
    </citation>
    <scope>NUCLEOTIDE SEQUENCE [LARGE SCALE GENOMIC DNA]</scope>
    <source>
        <strain evidence="7">MPipKuh1</strain>
        <tissue evidence="7">Flight muscle</tissue>
    </source>
</reference>
<comment type="caution">
    <text evidence="7">The sequence shown here is derived from an EMBL/GenBank/DDBJ whole genome shotgun (WGS) entry which is preliminary data.</text>
</comment>
<proteinExistence type="predicted"/>
<dbReference type="PROSITE" id="PS50041">
    <property type="entry name" value="C_TYPE_LECTIN_2"/>
    <property type="match status" value="1"/>
</dbReference>
<keyword evidence="2" id="KW-1015">Disulfide bond</keyword>
<protein>
    <submittedName>
        <fullName evidence="7">Fc of IgE receptor II</fullName>
    </submittedName>
</protein>
<evidence type="ECO:0000256" key="1">
    <source>
        <dbReference type="ARBA" id="ARBA00022734"/>
    </source>
</evidence>
<keyword evidence="8" id="KW-1185">Reference proteome</keyword>
<dbReference type="InterPro" id="IPR001304">
    <property type="entry name" value="C-type_lectin-like"/>
</dbReference>
<keyword evidence="1" id="KW-0430">Lectin</keyword>
<dbReference type="Pfam" id="PF00059">
    <property type="entry name" value="Lectin_C"/>
    <property type="match status" value="1"/>
</dbReference>
<dbReference type="PANTHER" id="PTHR22803">
    <property type="entry name" value="MANNOSE, PHOSPHOLIPASE, LECTIN RECEPTOR RELATED"/>
    <property type="match status" value="1"/>
</dbReference>
<dbReference type="SUPFAM" id="SSF56436">
    <property type="entry name" value="C-type lectin-like"/>
    <property type="match status" value="1"/>
</dbReference>
<dbReference type="InterPro" id="IPR016186">
    <property type="entry name" value="C-type_lectin-like/link_sf"/>
</dbReference>
<dbReference type="InterPro" id="IPR018378">
    <property type="entry name" value="C-type_lectin_CS"/>
</dbReference>
<dbReference type="InterPro" id="IPR050111">
    <property type="entry name" value="C-type_lectin/snaclec_domain"/>
</dbReference>
<keyword evidence="5" id="KW-0812">Transmembrane</keyword>
<evidence type="ECO:0000256" key="3">
    <source>
        <dbReference type="SAM" id="Coils"/>
    </source>
</evidence>
<keyword evidence="5" id="KW-0472">Membrane</keyword>
<keyword evidence="3" id="KW-0175">Coiled coil</keyword>
<name>A0A7J7U9T0_PIPKU</name>
<evidence type="ECO:0000256" key="5">
    <source>
        <dbReference type="SAM" id="Phobius"/>
    </source>
</evidence>
<evidence type="ECO:0000259" key="6">
    <source>
        <dbReference type="PROSITE" id="PS50041"/>
    </source>
</evidence>
<organism evidence="7 8">
    <name type="scientific">Pipistrellus kuhlii</name>
    <name type="common">Kuhl's pipistrelle</name>
    <dbReference type="NCBI Taxonomy" id="59472"/>
    <lineage>
        <taxon>Eukaryota</taxon>
        <taxon>Metazoa</taxon>
        <taxon>Chordata</taxon>
        <taxon>Craniata</taxon>
        <taxon>Vertebrata</taxon>
        <taxon>Euteleostomi</taxon>
        <taxon>Mammalia</taxon>
        <taxon>Eutheria</taxon>
        <taxon>Laurasiatheria</taxon>
        <taxon>Chiroptera</taxon>
        <taxon>Yangochiroptera</taxon>
        <taxon>Vespertilionidae</taxon>
        <taxon>Pipistrellus</taxon>
    </lineage>
</organism>
<dbReference type="SMART" id="SM00034">
    <property type="entry name" value="CLECT"/>
    <property type="match status" value="1"/>
</dbReference>
<feature type="compositionally biased region" description="Basic and acidic residues" evidence="4">
    <location>
        <begin position="73"/>
        <end position="82"/>
    </location>
</feature>
<dbReference type="InterPro" id="IPR033989">
    <property type="entry name" value="CD209-like_CTLD"/>
</dbReference>
<dbReference type="GO" id="GO:0030246">
    <property type="term" value="F:carbohydrate binding"/>
    <property type="evidence" value="ECO:0007669"/>
    <property type="project" value="UniProtKB-KW"/>
</dbReference>
<accession>A0A7J7U9T0</accession>
<evidence type="ECO:0000313" key="8">
    <source>
        <dbReference type="Proteomes" id="UP000558488"/>
    </source>
</evidence>